<evidence type="ECO:0000313" key="3">
    <source>
        <dbReference type="EMBL" id="CAK6950177.1"/>
    </source>
</evidence>
<comment type="caution">
    <text evidence="3">The sequence shown here is derived from an EMBL/GenBank/DDBJ whole genome shotgun (WGS) entry which is preliminary data.</text>
</comment>
<dbReference type="EMBL" id="CAWUFR010000003">
    <property type="protein sequence ID" value="CAK6950177.1"/>
    <property type="molecule type" value="Genomic_DNA"/>
</dbReference>
<evidence type="ECO:0000256" key="1">
    <source>
        <dbReference type="ARBA" id="ARBA00007091"/>
    </source>
</evidence>
<accession>A0AAV1MU46</accession>
<dbReference type="InterPro" id="IPR008914">
    <property type="entry name" value="PEBP"/>
</dbReference>
<dbReference type="AlphaFoldDB" id="A0AAV1MU46"/>
<dbReference type="Gene3D" id="3.90.280.10">
    <property type="entry name" value="PEBP-like"/>
    <property type="match status" value="1"/>
</dbReference>
<organism evidence="3 4">
    <name type="scientific">Scomber scombrus</name>
    <name type="common">Atlantic mackerel</name>
    <name type="synonym">Scomber vernalis</name>
    <dbReference type="NCBI Taxonomy" id="13677"/>
    <lineage>
        <taxon>Eukaryota</taxon>
        <taxon>Metazoa</taxon>
        <taxon>Chordata</taxon>
        <taxon>Craniata</taxon>
        <taxon>Vertebrata</taxon>
        <taxon>Euteleostomi</taxon>
        <taxon>Actinopterygii</taxon>
        <taxon>Neopterygii</taxon>
        <taxon>Teleostei</taxon>
        <taxon>Neoteleostei</taxon>
        <taxon>Acanthomorphata</taxon>
        <taxon>Pelagiaria</taxon>
        <taxon>Scombriformes</taxon>
        <taxon>Scombridae</taxon>
        <taxon>Scomber</taxon>
    </lineage>
</organism>
<dbReference type="Pfam" id="PF01161">
    <property type="entry name" value="PBP"/>
    <property type="match status" value="1"/>
</dbReference>
<dbReference type="Proteomes" id="UP001314229">
    <property type="component" value="Unassembled WGS sequence"/>
</dbReference>
<feature type="chain" id="PRO_5043931560" evidence="2">
    <location>
        <begin position="23"/>
        <end position="197"/>
    </location>
</feature>
<protein>
    <submittedName>
        <fullName evidence="3">Phosphatidylethanolamine-binding protein 4 isoform X2</fullName>
    </submittedName>
</protein>
<dbReference type="CDD" id="cd00866">
    <property type="entry name" value="PEBP_euk"/>
    <property type="match status" value="1"/>
</dbReference>
<reference evidence="3 4" key="1">
    <citation type="submission" date="2024-01" db="EMBL/GenBank/DDBJ databases">
        <authorList>
            <person name="Alioto T."/>
            <person name="Alioto T."/>
            <person name="Gomez Garrido J."/>
        </authorList>
    </citation>
    <scope>NUCLEOTIDE SEQUENCE [LARGE SCALE GENOMIC DNA]</scope>
</reference>
<comment type="similarity">
    <text evidence="1">Belongs to the phosphatidylethanolamine-binding protein family.</text>
</comment>
<evidence type="ECO:0000313" key="4">
    <source>
        <dbReference type="Proteomes" id="UP001314229"/>
    </source>
</evidence>
<proteinExistence type="inferred from homology"/>
<evidence type="ECO:0000256" key="2">
    <source>
        <dbReference type="SAM" id="SignalP"/>
    </source>
</evidence>
<gene>
    <name evidence="3" type="ORF">FSCOSCO3_A025701</name>
</gene>
<dbReference type="InterPro" id="IPR035810">
    <property type="entry name" value="PEBP_euk"/>
</dbReference>
<name>A0AAV1MU46_SCOSC</name>
<keyword evidence="4" id="KW-1185">Reference proteome</keyword>
<keyword evidence="2" id="KW-0732">Signal</keyword>
<dbReference type="SUPFAM" id="SSF49777">
    <property type="entry name" value="PEBP-like"/>
    <property type="match status" value="1"/>
</dbReference>
<dbReference type="PROSITE" id="PS01220">
    <property type="entry name" value="PBP"/>
    <property type="match status" value="1"/>
</dbReference>
<feature type="signal peptide" evidence="2">
    <location>
        <begin position="1"/>
        <end position="22"/>
    </location>
</feature>
<dbReference type="PANTHER" id="PTHR11362:SF82">
    <property type="entry name" value="PHOSPHATIDYLETHANOLAMINE-BINDING PROTEIN 4"/>
    <property type="match status" value="1"/>
</dbReference>
<dbReference type="PANTHER" id="PTHR11362">
    <property type="entry name" value="PHOSPHATIDYLETHANOLAMINE-BINDING PROTEIN"/>
    <property type="match status" value="1"/>
</dbReference>
<sequence length="197" mass="22319">MAGLAPFLVLCAYVLGFYRVEAAPDALSSLNSSFCHGGLEVIYPELDINNCLIIPKHMKLRDKVSTVWKSPQINFSAAHKKKMYVLVMVDPDAPSRTKPTSAHWRHWLVVNIQGSTLKKGHMHGTTLTDYHPPTPPQKSGFHRYQFMLFKQPPDTAVSLTEQEKSVRGKWDLQAFIKRFHLGAPVATLQFLTQNYKD</sequence>
<dbReference type="InterPro" id="IPR036610">
    <property type="entry name" value="PEBP-like_sf"/>
</dbReference>
<dbReference type="InterPro" id="IPR001858">
    <property type="entry name" value="Phosphatidylethanolamine-bd_CS"/>
</dbReference>